<keyword evidence="6" id="KW-1185">Reference proteome</keyword>
<dbReference type="PANTHER" id="PTHR22912:SF151">
    <property type="entry name" value="DIHYDROLIPOYL DEHYDROGENASE, MITOCHONDRIAL"/>
    <property type="match status" value="1"/>
</dbReference>
<protein>
    <recommendedName>
        <fullName evidence="4">Pyridine nucleotide-disulphide oxidoreductase dimerisation domain-containing protein</fullName>
    </recommendedName>
</protein>
<comment type="similarity">
    <text evidence="1">Belongs to the class-I pyridine nucleotide-disulfide oxidoreductase family.</text>
</comment>
<dbReference type="InterPro" id="IPR016156">
    <property type="entry name" value="FAD/NAD-linked_Rdtase_dimer_sf"/>
</dbReference>
<dbReference type="PANTHER" id="PTHR22912">
    <property type="entry name" value="DISULFIDE OXIDOREDUCTASE"/>
    <property type="match status" value="1"/>
</dbReference>
<evidence type="ECO:0000256" key="2">
    <source>
        <dbReference type="ARBA" id="ARBA00023027"/>
    </source>
</evidence>
<evidence type="ECO:0000259" key="4">
    <source>
        <dbReference type="Pfam" id="PF02852"/>
    </source>
</evidence>
<feature type="region of interest" description="Disordered" evidence="3">
    <location>
        <begin position="316"/>
        <end position="336"/>
    </location>
</feature>
<dbReference type="InterPro" id="IPR050151">
    <property type="entry name" value="Class-I_Pyr_Nuc-Dis_Oxidored"/>
</dbReference>
<evidence type="ECO:0000313" key="6">
    <source>
        <dbReference type="Proteomes" id="UP001233673"/>
    </source>
</evidence>
<dbReference type="Pfam" id="PF02852">
    <property type="entry name" value="Pyr_redox_dim"/>
    <property type="match status" value="1"/>
</dbReference>
<dbReference type="InterPro" id="IPR004099">
    <property type="entry name" value="Pyr_nucl-diS_OxRdtase_dimer"/>
</dbReference>
<accession>A0ABT9IBL4</accession>
<dbReference type="Gene3D" id="3.30.390.30">
    <property type="match status" value="1"/>
</dbReference>
<keyword evidence="2" id="KW-0520">NAD</keyword>
<feature type="domain" description="Pyridine nucleotide-disulphide oxidoreductase dimerisation" evidence="4">
    <location>
        <begin position="57"/>
        <end position="163"/>
    </location>
</feature>
<reference evidence="6" key="1">
    <citation type="submission" date="2023-05" db="EMBL/GenBank/DDBJ databases">
        <title>Draft genome of Pseudofrankia sp. BMG5.37.</title>
        <authorList>
            <person name="Gtari M."/>
            <person name="Ghodhbane F."/>
            <person name="Sbissi I."/>
        </authorList>
    </citation>
    <scope>NUCLEOTIDE SEQUENCE [LARGE SCALE GENOMIC DNA]</scope>
    <source>
        <strain evidence="6">BMG 814</strain>
    </source>
</reference>
<dbReference type="EMBL" id="JASNFN010000006">
    <property type="protein sequence ID" value="MDP5182622.1"/>
    <property type="molecule type" value="Genomic_DNA"/>
</dbReference>
<evidence type="ECO:0000256" key="3">
    <source>
        <dbReference type="SAM" id="MobiDB-lite"/>
    </source>
</evidence>
<sequence>MNVSLEMSPGVDGGWLYAAGDVNGRALLTHQDKYQARLVGDNIAGRARQAWADHVAVPRVTFTDPQVAAVGTTEGPAREAGIDVRTARYDIGATAAGALAGKDVDGTAQLVIDADRRLLVSATFVGPGVGELQHAATITIVGQVPIDTLWHAVPAFPTLSEVWLRLLRANAASPELPERPGTGRRLGRRGRNRCASVSHVAFELTDAVLPLPDGVRAELRREWARLAAPGTWLSGPERVAVAREARAARTFSDADAGLPALLTEVAQSVSAAADLVTREWVSDLRGQGMAIEEYVEVVGVVSRLAAVDAYVRGVGSAEEALPDPEPGEPTGERNGQVRWRNAFVPTHPEDGARYALSAVPAEEEARDQLHAQLYLSTERMADLAYQDVLSRAQMELLAARVSLLNDCFY</sequence>
<gene>
    <name evidence="5" type="ORF">QOZ88_08215</name>
</gene>
<proteinExistence type="inferred from homology"/>
<name>A0ABT9IBL4_9ACTN</name>
<dbReference type="SUPFAM" id="SSF55424">
    <property type="entry name" value="FAD/NAD-linked reductases, dimerisation (C-terminal) domain"/>
    <property type="match status" value="1"/>
</dbReference>
<dbReference type="RefSeq" id="WP_305999305.1">
    <property type="nucleotide sequence ID" value="NZ_JASNFN010000006.1"/>
</dbReference>
<organism evidence="5 6">
    <name type="scientific">Blastococcus carthaginiensis</name>
    <dbReference type="NCBI Taxonomy" id="3050034"/>
    <lineage>
        <taxon>Bacteria</taxon>
        <taxon>Bacillati</taxon>
        <taxon>Actinomycetota</taxon>
        <taxon>Actinomycetes</taxon>
        <taxon>Geodermatophilales</taxon>
        <taxon>Geodermatophilaceae</taxon>
        <taxon>Blastococcus</taxon>
    </lineage>
</organism>
<evidence type="ECO:0000256" key="1">
    <source>
        <dbReference type="ARBA" id="ARBA00007532"/>
    </source>
</evidence>
<dbReference type="PRINTS" id="PR00411">
    <property type="entry name" value="PNDRDTASEI"/>
</dbReference>
<evidence type="ECO:0000313" key="5">
    <source>
        <dbReference type="EMBL" id="MDP5182622.1"/>
    </source>
</evidence>
<comment type="caution">
    <text evidence="5">The sequence shown here is derived from an EMBL/GenBank/DDBJ whole genome shotgun (WGS) entry which is preliminary data.</text>
</comment>
<dbReference type="Proteomes" id="UP001233673">
    <property type="component" value="Unassembled WGS sequence"/>
</dbReference>